<feature type="domain" description="TRAF-type" evidence="14">
    <location>
        <begin position="114"/>
        <end position="167"/>
    </location>
</feature>
<keyword evidence="4" id="KW-0053">Apoptosis</keyword>
<evidence type="ECO:0000259" key="13">
    <source>
        <dbReference type="PROSITE" id="PS50144"/>
    </source>
</evidence>
<dbReference type="InterPro" id="IPR002083">
    <property type="entry name" value="MATH/TRAF_dom"/>
</dbReference>
<evidence type="ECO:0000256" key="11">
    <source>
        <dbReference type="PROSITE-ProRule" id="PRU00207"/>
    </source>
</evidence>
<keyword evidence="9" id="KW-0832">Ubl conjugation</keyword>
<organism evidence="15 16">
    <name type="scientific">Desmophyllum pertusum</name>
    <dbReference type="NCBI Taxonomy" id="174260"/>
    <lineage>
        <taxon>Eukaryota</taxon>
        <taxon>Metazoa</taxon>
        <taxon>Cnidaria</taxon>
        <taxon>Anthozoa</taxon>
        <taxon>Hexacorallia</taxon>
        <taxon>Scleractinia</taxon>
        <taxon>Caryophylliina</taxon>
        <taxon>Caryophylliidae</taxon>
        <taxon>Desmophyllum</taxon>
    </lineage>
</organism>
<dbReference type="Proteomes" id="UP001163046">
    <property type="component" value="Unassembled WGS sequence"/>
</dbReference>
<dbReference type="Pfam" id="PF21355">
    <property type="entry name" value="TRAF-mep_MATH"/>
    <property type="match status" value="1"/>
</dbReference>
<dbReference type="GO" id="GO:0009898">
    <property type="term" value="C:cytoplasmic side of plasma membrane"/>
    <property type="evidence" value="ECO:0007669"/>
    <property type="project" value="TreeGrafter"/>
</dbReference>
<dbReference type="FunFam" id="2.60.210.10:FF:000001">
    <property type="entry name" value="TNF receptor-associated factor"/>
    <property type="match status" value="1"/>
</dbReference>
<feature type="zinc finger region" description="TRAF-type" evidence="11">
    <location>
        <begin position="114"/>
        <end position="167"/>
    </location>
</feature>
<keyword evidence="6" id="KW-0677">Repeat</keyword>
<feature type="domain" description="RING-type" evidence="12">
    <location>
        <begin position="20"/>
        <end position="61"/>
    </location>
</feature>
<feature type="domain" description="TRAF-type" evidence="14">
    <location>
        <begin position="169"/>
        <end position="219"/>
    </location>
</feature>
<dbReference type="InterPro" id="IPR012227">
    <property type="entry name" value="TNF_rcpt-assoc_TRAF_met"/>
</dbReference>
<dbReference type="PROSITE" id="PS50144">
    <property type="entry name" value="MATH"/>
    <property type="match status" value="1"/>
</dbReference>
<keyword evidence="7 11" id="KW-0863">Zinc-finger</keyword>
<dbReference type="GO" id="GO:0006915">
    <property type="term" value="P:apoptotic process"/>
    <property type="evidence" value="ECO:0007669"/>
    <property type="project" value="UniProtKB-KW"/>
</dbReference>
<dbReference type="PIRSF" id="PIRSF015614">
    <property type="entry name" value="TRAF"/>
    <property type="match status" value="1"/>
</dbReference>
<evidence type="ECO:0000313" key="15">
    <source>
        <dbReference type="EMBL" id="KAJ7372391.1"/>
    </source>
</evidence>
<evidence type="ECO:0000256" key="7">
    <source>
        <dbReference type="ARBA" id="ARBA00022771"/>
    </source>
</evidence>
<comment type="subcellular location">
    <subcellularLocation>
        <location evidence="1">Cytoplasm</location>
    </subcellularLocation>
</comment>
<evidence type="ECO:0000256" key="9">
    <source>
        <dbReference type="ARBA" id="ARBA00022843"/>
    </source>
</evidence>
<dbReference type="InterPro" id="IPR008974">
    <property type="entry name" value="TRAF-like"/>
</dbReference>
<reference evidence="15" key="1">
    <citation type="submission" date="2023-01" db="EMBL/GenBank/DDBJ databases">
        <title>Genome assembly of the deep-sea coral Lophelia pertusa.</title>
        <authorList>
            <person name="Herrera S."/>
            <person name="Cordes E."/>
        </authorList>
    </citation>
    <scope>NUCLEOTIDE SEQUENCE</scope>
    <source>
        <strain evidence="15">USNM1676648</strain>
        <tissue evidence="15">Polyp</tissue>
    </source>
</reference>
<accession>A0A9W9YZI2</accession>
<evidence type="ECO:0000259" key="14">
    <source>
        <dbReference type="PROSITE" id="PS50145"/>
    </source>
</evidence>
<dbReference type="InterPro" id="IPR001841">
    <property type="entry name" value="Znf_RING"/>
</dbReference>
<dbReference type="GO" id="GO:0007165">
    <property type="term" value="P:signal transduction"/>
    <property type="evidence" value="ECO:0007669"/>
    <property type="project" value="InterPro"/>
</dbReference>
<dbReference type="InterPro" id="IPR049342">
    <property type="entry name" value="TRAF1-6_MATH_dom"/>
</dbReference>
<dbReference type="InterPro" id="IPR001293">
    <property type="entry name" value="Znf_TRAF"/>
</dbReference>
<gene>
    <name evidence="15" type="ORF">OS493_019842</name>
</gene>
<name>A0A9W9YZI2_9CNID</name>
<keyword evidence="10" id="KW-0175">Coiled coil</keyword>
<dbReference type="GO" id="GO:0005737">
    <property type="term" value="C:cytoplasm"/>
    <property type="evidence" value="ECO:0007669"/>
    <property type="project" value="UniProtKB-SubCell"/>
</dbReference>
<dbReference type="AlphaFoldDB" id="A0A9W9YZI2"/>
<dbReference type="Gene3D" id="3.30.40.10">
    <property type="entry name" value="Zinc/RING finger domain, C3HC4 (zinc finger)"/>
    <property type="match status" value="2"/>
</dbReference>
<keyword evidence="8 11" id="KW-0862">Zinc</keyword>
<dbReference type="InterPro" id="IPR017907">
    <property type="entry name" value="Znf_RING_CS"/>
</dbReference>
<dbReference type="PROSITE" id="PS50145">
    <property type="entry name" value="ZF_TRAF"/>
    <property type="match status" value="2"/>
</dbReference>
<protein>
    <recommendedName>
        <fullName evidence="17">TNF receptor-associated factor</fullName>
    </recommendedName>
</protein>
<keyword evidence="2" id="KW-0963">Cytoplasm</keyword>
<evidence type="ECO:0000256" key="6">
    <source>
        <dbReference type="ARBA" id="ARBA00022737"/>
    </source>
</evidence>
<dbReference type="Pfam" id="PF02176">
    <property type="entry name" value="zf-TRAF"/>
    <property type="match status" value="1"/>
</dbReference>
<feature type="zinc finger region" description="TRAF-type" evidence="11">
    <location>
        <begin position="169"/>
        <end position="219"/>
    </location>
</feature>
<proteinExistence type="predicted"/>
<dbReference type="PROSITE" id="PS00518">
    <property type="entry name" value="ZF_RING_1"/>
    <property type="match status" value="1"/>
</dbReference>
<dbReference type="PANTHER" id="PTHR10131:SF138">
    <property type="entry name" value="RE66324P"/>
    <property type="match status" value="1"/>
</dbReference>
<keyword evidence="16" id="KW-1185">Reference proteome</keyword>
<sequence length="606" mass="69571">MPGYQLSSSDHERIGAKYMCNSCGLLLRDAMQAVCGHFYCNSCLANLFQNETSKMTCLQDQTEFLPNEHDLPNASPWFFPDNFMRREVQALVVHCTFLDDGCQWKGEVRHLENHTNSCEFLKIPCVHPECGMQVKKADLAEHLEKECKCRLENCGFCNRQINFSRMKLHQEQECPACPVVCEKCSKVGIPRAKLLRHQDPVMGDCDGVQGPCPFAQIGCSKTEVLANNQKKEHLEQENTYHTTLVLHHALRVSREMEALLTRDPRVASRNPHILTNYDDVIADLLSQVQTQAGETRDLREKYREHSERITALERKVASGNVSGAALAPSAQMSGDSNGGSQNTELTLRITHIENRTADHELLLVENNRTIEDARRDVGNVKRQLDTNQESARRQDRRIESIMDNLALRNVTLADLEEYVRQQEFSSYDGELLWKISYYARNRNDAVTGQQVFLDSPCFYTSRYGYKMCARLYLNGDGMGRGTHISVFFGIMRGHYDALLRWPFRSKVTFMLLDQNNVEDVHEYFRPDPTSSSFQRPRRERETNTRTGCPMFFSLAELNNHAYVRDDSNVPKNHSRYYRSVKRLCRDSSKRQENGITENQLDGIALI</sequence>
<comment type="caution">
    <text evidence="15">The sequence shown here is derived from an EMBL/GenBank/DDBJ whole genome shotgun (WGS) entry which is preliminary data.</text>
</comment>
<evidence type="ECO:0000313" key="16">
    <source>
        <dbReference type="Proteomes" id="UP001163046"/>
    </source>
</evidence>
<evidence type="ECO:0000256" key="1">
    <source>
        <dbReference type="ARBA" id="ARBA00004496"/>
    </source>
</evidence>
<dbReference type="PANTHER" id="PTHR10131">
    <property type="entry name" value="TNF RECEPTOR ASSOCIATED FACTOR"/>
    <property type="match status" value="1"/>
</dbReference>
<dbReference type="GO" id="GO:0043122">
    <property type="term" value="P:regulation of canonical NF-kappaB signal transduction"/>
    <property type="evidence" value="ECO:0007669"/>
    <property type="project" value="TreeGrafter"/>
</dbReference>
<dbReference type="SUPFAM" id="SSF49599">
    <property type="entry name" value="TRAF domain-like"/>
    <property type="match status" value="2"/>
</dbReference>
<evidence type="ECO:0000256" key="3">
    <source>
        <dbReference type="ARBA" id="ARBA00022499"/>
    </source>
</evidence>
<evidence type="ECO:0000256" key="2">
    <source>
        <dbReference type="ARBA" id="ARBA00022490"/>
    </source>
</evidence>
<keyword evidence="5 11" id="KW-0479">Metal-binding</keyword>
<dbReference type="SMART" id="SM00061">
    <property type="entry name" value="MATH"/>
    <property type="match status" value="1"/>
</dbReference>
<dbReference type="SUPFAM" id="SSF57850">
    <property type="entry name" value="RING/U-box"/>
    <property type="match status" value="1"/>
</dbReference>
<dbReference type="PROSITE" id="PS50089">
    <property type="entry name" value="ZF_RING_2"/>
    <property type="match status" value="1"/>
</dbReference>
<evidence type="ECO:0000259" key="12">
    <source>
        <dbReference type="PROSITE" id="PS50089"/>
    </source>
</evidence>
<evidence type="ECO:0000256" key="5">
    <source>
        <dbReference type="ARBA" id="ARBA00022723"/>
    </source>
</evidence>
<dbReference type="GO" id="GO:0005164">
    <property type="term" value="F:tumor necrosis factor receptor binding"/>
    <property type="evidence" value="ECO:0007669"/>
    <property type="project" value="TreeGrafter"/>
</dbReference>
<feature type="domain" description="MATH" evidence="13">
    <location>
        <begin position="428"/>
        <end position="574"/>
    </location>
</feature>
<evidence type="ECO:0000256" key="10">
    <source>
        <dbReference type="ARBA" id="ARBA00023054"/>
    </source>
</evidence>
<evidence type="ECO:0008006" key="17">
    <source>
        <dbReference type="Google" id="ProtNLM"/>
    </source>
</evidence>
<dbReference type="GO" id="GO:0042981">
    <property type="term" value="P:regulation of apoptotic process"/>
    <property type="evidence" value="ECO:0007669"/>
    <property type="project" value="InterPro"/>
</dbReference>
<dbReference type="InterPro" id="IPR013083">
    <property type="entry name" value="Znf_RING/FYVE/PHD"/>
</dbReference>
<dbReference type="Gene3D" id="2.60.210.10">
    <property type="entry name" value="Apoptosis, Tumor Necrosis Factor Receptor Associated Protein 2, Chain A"/>
    <property type="match status" value="1"/>
</dbReference>
<dbReference type="GO" id="GO:0008270">
    <property type="term" value="F:zinc ion binding"/>
    <property type="evidence" value="ECO:0007669"/>
    <property type="project" value="UniProtKB-KW"/>
</dbReference>
<keyword evidence="3" id="KW-1017">Isopeptide bond</keyword>
<dbReference type="OrthoDB" id="6499288at2759"/>
<evidence type="ECO:0000256" key="4">
    <source>
        <dbReference type="ARBA" id="ARBA00022703"/>
    </source>
</evidence>
<evidence type="ECO:0000256" key="8">
    <source>
        <dbReference type="ARBA" id="ARBA00022833"/>
    </source>
</evidence>
<dbReference type="EMBL" id="MU826837">
    <property type="protein sequence ID" value="KAJ7372391.1"/>
    <property type="molecule type" value="Genomic_DNA"/>
</dbReference>